<evidence type="ECO:0000259" key="2">
    <source>
        <dbReference type="Pfam" id="PF25372"/>
    </source>
</evidence>
<dbReference type="InterPro" id="IPR001810">
    <property type="entry name" value="F-box_dom"/>
</dbReference>
<dbReference type="AlphaFoldDB" id="A0A427AC10"/>
<dbReference type="Gene3D" id="3.80.10.10">
    <property type="entry name" value="Ribonuclease Inhibitor"/>
    <property type="match status" value="2"/>
</dbReference>
<accession>A0A427AC10</accession>
<evidence type="ECO:0000313" key="3">
    <source>
        <dbReference type="EMBL" id="RRT73795.1"/>
    </source>
</evidence>
<dbReference type="CDD" id="cd22159">
    <property type="entry name" value="F-box_AtTIR1-like"/>
    <property type="match status" value="1"/>
</dbReference>
<organism evidence="3 4">
    <name type="scientific">Ensete ventricosum</name>
    <name type="common">Abyssinian banana</name>
    <name type="synonym">Musa ensete</name>
    <dbReference type="NCBI Taxonomy" id="4639"/>
    <lineage>
        <taxon>Eukaryota</taxon>
        <taxon>Viridiplantae</taxon>
        <taxon>Streptophyta</taxon>
        <taxon>Embryophyta</taxon>
        <taxon>Tracheophyta</taxon>
        <taxon>Spermatophyta</taxon>
        <taxon>Magnoliopsida</taxon>
        <taxon>Liliopsida</taxon>
        <taxon>Zingiberales</taxon>
        <taxon>Musaceae</taxon>
        <taxon>Ensete</taxon>
    </lineage>
</organism>
<dbReference type="FunFam" id="3.80.10.10:FF:000449">
    <property type="entry name" value="F-box protein SKIP2"/>
    <property type="match status" value="1"/>
</dbReference>
<feature type="domain" description="F-box" evidence="1">
    <location>
        <begin position="12"/>
        <end position="43"/>
    </location>
</feature>
<dbReference type="GO" id="GO:0031146">
    <property type="term" value="P:SCF-dependent proteasomal ubiquitin-dependent protein catabolic process"/>
    <property type="evidence" value="ECO:0007669"/>
    <property type="project" value="TreeGrafter"/>
</dbReference>
<feature type="domain" description="F-box/LRR-repeat protein 15-like leucin rich repeat" evidence="2">
    <location>
        <begin position="242"/>
        <end position="411"/>
    </location>
</feature>
<dbReference type="PANTHER" id="PTHR13318:SF92">
    <property type="entry name" value="F-BOX_LRR-REPEAT PROTEIN 8-RELATED"/>
    <property type="match status" value="1"/>
</dbReference>
<dbReference type="SMART" id="SM00367">
    <property type="entry name" value="LRR_CC"/>
    <property type="match status" value="7"/>
</dbReference>
<evidence type="ECO:0000259" key="1">
    <source>
        <dbReference type="Pfam" id="PF00646"/>
    </source>
</evidence>
<dbReference type="Gene3D" id="1.20.1280.50">
    <property type="match status" value="1"/>
</dbReference>
<name>A0A427AC10_ENSVE</name>
<dbReference type="FunFam" id="1.20.1280.50:FF:000023">
    <property type="entry name" value="F-box/LRR-repeat protein 4"/>
    <property type="match status" value="1"/>
</dbReference>
<reference evidence="3 4" key="1">
    <citation type="journal article" date="2014" name="Agronomy (Basel)">
        <title>A Draft Genome Sequence for Ensete ventricosum, the Drought-Tolerant Tree Against Hunger.</title>
        <authorList>
            <person name="Harrison J."/>
            <person name="Moore K.A."/>
            <person name="Paszkiewicz K."/>
            <person name="Jones T."/>
            <person name="Grant M."/>
            <person name="Ambacheew D."/>
            <person name="Muzemil S."/>
            <person name="Studholme D.J."/>
        </authorList>
    </citation>
    <scope>NUCLEOTIDE SEQUENCE [LARGE SCALE GENOMIC DNA]</scope>
</reference>
<dbReference type="EMBL" id="AMZH03002985">
    <property type="protein sequence ID" value="RRT73795.1"/>
    <property type="molecule type" value="Genomic_DNA"/>
</dbReference>
<dbReference type="SUPFAM" id="SSF52047">
    <property type="entry name" value="RNI-like"/>
    <property type="match status" value="1"/>
</dbReference>
<dbReference type="Pfam" id="PF25372">
    <property type="entry name" value="DUF7885"/>
    <property type="match status" value="1"/>
</dbReference>
<dbReference type="Pfam" id="PF00646">
    <property type="entry name" value="F-box"/>
    <property type="match status" value="1"/>
</dbReference>
<sequence length="465" mass="50017">MPTSGPPRDHTLDLPDDCLALVFSSLGPRDHNRNRCALVCRRWLVVEARSRCRLVLDARAPLLEAAPALLARFDAVSSLSLRCDRFSDSIGDDAFDLIARRCPALAHLKLRACHRVTDLGMSALAAHCPALRRFACSSCSFGPVGIDAVLRGCPLLEDLSFKRLRGLAGSVPQVVCFPASSALRSVCLKDLYNAQCFTSVIAGSPSLRTLKIIRCSGEWDPVLQKIAGRVPKLAEVHLEKLQVADRGLLALTSCLALEALHLVKTPECTDAGVAAIADNCCMLRKIRIDGWRTNRIGDYGLMAIARGCPQLQELVLVGINPTAPIIEHIVSSCRSLERLALCGCKTIGDAEIAHIAAKGTALKKLCIKGCPVSDRGLEALAQGCPSLINVRMKRCPRVTWEGVEWLMATRGGSFAVSLDAVTLQEPDVSMSEGGMQESGIEELASLTEHIVTLDLPSSSNDGSII</sequence>
<protein>
    <submittedName>
        <fullName evidence="3">Uncharacterized protein</fullName>
    </submittedName>
</protein>
<proteinExistence type="predicted"/>
<dbReference type="InterPro" id="IPR057207">
    <property type="entry name" value="FBXL15_LRR"/>
</dbReference>
<dbReference type="GO" id="GO:0019005">
    <property type="term" value="C:SCF ubiquitin ligase complex"/>
    <property type="evidence" value="ECO:0007669"/>
    <property type="project" value="TreeGrafter"/>
</dbReference>
<comment type="caution">
    <text evidence="3">The sequence shown here is derived from an EMBL/GenBank/DDBJ whole genome shotgun (WGS) entry which is preliminary data.</text>
</comment>
<evidence type="ECO:0000313" key="4">
    <source>
        <dbReference type="Proteomes" id="UP000287651"/>
    </source>
</evidence>
<dbReference type="Proteomes" id="UP000287651">
    <property type="component" value="Unassembled WGS sequence"/>
</dbReference>
<dbReference type="PANTHER" id="PTHR13318">
    <property type="entry name" value="PARTNER OF PAIRED, ISOFORM B-RELATED"/>
    <property type="match status" value="1"/>
</dbReference>
<gene>
    <name evidence="3" type="ORF">B296_00014942</name>
</gene>
<dbReference type="InterPro" id="IPR036047">
    <property type="entry name" value="F-box-like_dom_sf"/>
</dbReference>
<dbReference type="InterPro" id="IPR032675">
    <property type="entry name" value="LRR_dom_sf"/>
</dbReference>
<dbReference type="SUPFAM" id="SSF81383">
    <property type="entry name" value="F-box domain"/>
    <property type="match status" value="1"/>
</dbReference>
<dbReference type="InterPro" id="IPR006553">
    <property type="entry name" value="Leu-rich_rpt_Cys-con_subtyp"/>
</dbReference>